<proteinExistence type="predicted"/>
<dbReference type="EMBL" id="DF973909">
    <property type="protein sequence ID" value="GAU42298.1"/>
    <property type="molecule type" value="Genomic_DNA"/>
</dbReference>
<protein>
    <submittedName>
        <fullName evidence="2">Uncharacterized protein</fullName>
    </submittedName>
</protein>
<gene>
    <name evidence="2" type="ORF">TSUD_136840</name>
</gene>
<accession>A0A2Z6NC89</accession>
<name>A0A2Z6NC89_TRISU</name>
<dbReference type="Proteomes" id="UP000242715">
    <property type="component" value="Unassembled WGS sequence"/>
</dbReference>
<feature type="region of interest" description="Disordered" evidence="1">
    <location>
        <begin position="130"/>
        <end position="151"/>
    </location>
</feature>
<evidence type="ECO:0000313" key="2">
    <source>
        <dbReference type="EMBL" id="GAU42298.1"/>
    </source>
</evidence>
<evidence type="ECO:0000313" key="3">
    <source>
        <dbReference type="Proteomes" id="UP000242715"/>
    </source>
</evidence>
<dbReference type="AlphaFoldDB" id="A0A2Z6NC89"/>
<evidence type="ECO:0000256" key="1">
    <source>
        <dbReference type="SAM" id="MobiDB-lite"/>
    </source>
</evidence>
<sequence length="151" mass="16991">MAVIYFVENKEDVDIYVEYNVTVDSGSVEAPNCVDGEAYHTGLTADRKCKGIVQELNDEGSVCNSDSSNSDNDYLFEEDIQFDDSEEERMVDDDGFGHEVIHEDLIEDSGRWRQVIQVVQSDIPIEDGYNTEELDSASDSDTIEGYKGSYF</sequence>
<reference evidence="3" key="1">
    <citation type="journal article" date="2017" name="Front. Plant Sci.">
        <title>Climate Clever Clovers: New Paradigm to Reduce the Environmental Footprint of Ruminants by Breeding Low Methanogenic Forages Utilizing Haplotype Variation.</title>
        <authorList>
            <person name="Kaur P."/>
            <person name="Appels R."/>
            <person name="Bayer P.E."/>
            <person name="Keeble-Gagnere G."/>
            <person name="Wang J."/>
            <person name="Hirakawa H."/>
            <person name="Shirasawa K."/>
            <person name="Vercoe P."/>
            <person name="Stefanova K."/>
            <person name="Durmic Z."/>
            <person name="Nichols P."/>
            <person name="Revell C."/>
            <person name="Isobe S.N."/>
            <person name="Edwards D."/>
            <person name="Erskine W."/>
        </authorList>
    </citation>
    <scope>NUCLEOTIDE SEQUENCE [LARGE SCALE GENOMIC DNA]</scope>
    <source>
        <strain evidence="3">cv. Daliak</strain>
    </source>
</reference>
<keyword evidence="3" id="KW-1185">Reference proteome</keyword>
<feature type="compositionally biased region" description="Acidic residues" evidence="1">
    <location>
        <begin position="130"/>
        <end position="142"/>
    </location>
</feature>
<organism evidence="2 3">
    <name type="scientific">Trifolium subterraneum</name>
    <name type="common">Subterranean clover</name>
    <dbReference type="NCBI Taxonomy" id="3900"/>
    <lineage>
        <taxon>Eukaryota</taxon>
        <taxon>Viridiplantae</taxon>
        <taxon>Streptophyta</taxon>
        <taxon>Embryophyta</taxon>
        <taxon>Tracheophyta</taxon>
        <taxon>Spermatophyta</taxon>
        <taxon>Magnoliopsida</taxon>
        <taxon>eudicotyledons</taxon>
        <taxon>Gunneridae</taxon>
        <taxon>Pentapetalae</taxon>
        <taxon>rosids</taxon>
        <taxon>fabids</taxon>
        <taxon>Fabales</taxon>
        <taxon>Fabaceae</taxon>
        <taxon>Papilionoideae</taxon>
        <taxon>50 kb inversion clade</taxon>
        <taxon>NPAAA clade</taxon>
        <taxon>Hologalegina</taxon>
        <taxon>IRL clade</taxon>
        <taxon>Trifolieae</taxon>
        <taxon>Trifolium</taxon>
    </lineage>
</organism>